<dbReference type="EMBL" id="CAADFX010000013">
    <property type="protein sequence ID" value="VFK51974.1"/>
    <property type="molecule type" value="Genomic_DNA"/>
</dbReference>
<reference evidence="3" key="1">
    <citation type="submission" date="2019-02" db="EMBL/GenBank/DDBJ databases">
        <authorList>
            <person name="Gruber-Vodicka R. H."/>
            <person name="Seah K. B. B."/>
        </authorList>
    </citation>
    <scope>NUCLEOTIDE SEQUENCE</scope>
    <source>
        <strain evidence="1">BECK_BY1</strain>
        <strain evidence="3">BECK_BY2</strain>
        <strain evidence="2">BECK_BY3</strain>
    </source>
</reference>
<dbReference type="AlphaFoldDB" id="A0A450ZMP5"/>
<evidence type="ECO:0000313" key="1">
    <source>
        <dbReference type="EMBL" id="VFK51974.1"/>
    </source>
</evidence>
<evidence type="ECO:0000313" key="2">
    <source>
        <dbReference type="EMBL" id="VFK53563.1"/>
    </source>
</evidence>
<accession>A0A450ZMP5</accession>
<organism evidence="3">
    <name type="scientific">Candidatus Kentrum sp. TUN</name>
    <dbReference type="NCBI Taxonomy" id="2126343"/>
    <lineage>
        <taxon>Bacteria</taxon>
        <taxon>Pseudomonadati</taxon>
        <taxon>Pseudomonadota</taxon>
        <taxon>Gammaproteobacteria</taxon>
        <taxon>Candidatus Kentrum</taxon>
    </lineage>
</organism>
<dbReference type="EMBL" id="CAADFV010000024">
    <property type="protein sequence ID" value="VFK54998.1"/>
    <property type="molecule type" value="Genomic_DNA"/>
</dbReference>
<evidence type="ECO:0000313" key="3">
    <source>
        <dbReference type="EMBL" id="VFK54998.1"/>
    </source>
</evidence>
<name>A0A450ZMP5_9GAMM</name>
<gene>
    <name evidence="1" type="ORF">BECKTUN1418D_GA0071000_101322</name>
    <name evidence="3" type="ORF">BECKTUN1418E_GA0071001_102413</name>
    <name evidence="2" type="ORF">BECKTUN1418F_GA0071002_102413</name>
</gene>
<dbReference type="EMBL" id="CAADFY010000024">
    <property type="protein sequence ID" value="VFK53563.1"/>
    <property type="molecule type" value="Genomic_DNA"/>
</dbReference>
<proteinExistence type="predicted"/>
<protein>
    <submittedName>
        <fullName evidence="3">Uncharacterized protein</fullName>
    </submittedName>
</protein>
<sequence length="68" mass="7695">MQPLAISIFRIHRIILESISRVMALITQEQPAARTRLLEDHTLGASVMEIARVLEIFPYLVQLPATPD</sequence>